<evidence type="ECO:0000256" key="1">
    <source>
        <dbReference type="SAM" id="MobiDB-lite"/>
    </source>
</evidence>
<gene>
    <name evidence="2" type="ORF">RND81_04G113800</name>
</gene>
<sequence length="100" mass="11772">MSQKIKKINNPKKKKKNHNTHPHKSVDILHTFSSHFHFPIFNLSFPFNSFFNSDYLSSFFTQIQTLPLLLSSSSSSTFHLCSPFSFIVIILHRFFVYYVL</sequence>
<evidence type="ECO:0000313" key="3">
    <source>
        <dbReference type="Proteomes" id="UP001443914"/>
    </source>
</evidence>
<organism evidence="2 3">
    <name type="scientific">Saponaria officinalis</name>
    <name type="common">Common soapwort</name>
    <name type="synonym">Lychnis saponaria</name>
    <dbReference type="NCBI Taxonomy" id="3572"/>
    <lineage>
        <taxon>Eukaryota</taxon>
        <taxon>Viridiplantae</taxon>
        <taxon>Streptophyta</taxon>
        <taxon>Embryophyta</taxon>
        <taxon>Tracheophyta</taxon>
        <taxon>Spermatophyta</taxon>
        <taxon>Magnoliopsida</taxon>
        <taxon>eudicotyledons</taxon>
        <taxon>Gunneridae</taxon>
        <taxon>Pentapetalae</taxon>
        <taxon>Caryophyllales</taxon>
        <taxon>Caryophyllaceae</taxon>
        <taxon>Caryophylleae</taxon>
        <taxon>Saponaria</taxon>
    </lineage>
</organism>
<name>A0AAW1LJQ3_SAPOF</name>
<dbReference type="Proteomes" id="UP001443914">
    <property type="component" value="Unassembled WGS sequence"/>
</dbReference>
<protein>
    <submittedName>
        <fullName evidence="2">Uncharacterized protein</fullName>
    </submittedName>
</protein>
<dbReference type="AlphaFoldDB" id="A0AAW1LJQ3"/>
<feature type="region of interest" description="Disordered" evidence="1">
    <location>
        <begin position="1"/>
        <end position="22"/>
    </location>
</feature>
<comment type="caution">
    <text evidence="2">The sequence shown here is derived from an EMBL/GenBank/DDBJ whole genome shotgun (WGS) entry which is preliminary data.</text>
</comment>
<keyword evidence="3" id="KW-1185">Reference proteome</keyword>
<evidence type="ECO:0000313" key="2">
    <source>
        <dbReference type="EMBL" id="KAK9734080.1"/>
    </source>
</evidence>
<accession>A0AAW1LJQ3</accession>
<proteinExistence type="predicted"/>
<dbReference type="EMBL" id="JBDFQZ010000004">
    <property type="protein sequence ID" value="KAK9734080.1"/>
    <property type="molecule type" value="Genomic_DNA"/>
</dbReference>
<reference evidence="2" key="1">
    <citation type="submission" date="2024-03" db="EMBL/GenBank/DDBJ databases">
        <title>WGS assembly of Saponaria officinalis var. Norfolk2.</title>
        <authorList>
            <person name="Jenkins J."/>
            <person name="Shu S."/>
            <person name="Grimwood J."/>
            <person name="Barry K."/>
            <person name="Goodstein D."/>
            <person name="Schmutz J."/>
            <person name="Leebens-Mack J."/>
            <person name="Osbourn A."/>
        </authorList>
    </citation>
    <scope>NUCLEOTIDE SEQUENCE [LARGE SCALE GENOMIC DNA]</scope>
    <source>
        <strain evidence="2">JIC</strain>
    </source>
</reference>